<proteinExistence type="predicted"/>
<reference evidence="1" key="1">
    <citation type="submission" date="2019-12" db="EMBL/GenBank/DDBJ databases">
        <title>Genome sequencing and annotation of Brassica cretica.</title>
        <authorList>
            <person name="Studholme D.J."/>
            <person name="Sarris P.F."/>
        </authorList>
    </citation>
    <scope>NUCLEOTIDE SEQUENCE</scope>
    <source>
        <strain evidence="1">PFS-102/07</strain>
        <tissue evidence="1">Leaf</tissue>
    </source>
</reference>
<comment type="caution">
    <text evidence="1">The sequence shown here is derived from an EMBL/GenBank/DDBJ whole genome shotgun (WGS) entry which is preliminary data.</text>
</comment>
<protein>
    <submittedName>
        <fullName evidence="1">Uncharacterized protein</fullName>
    </submittedName>
</protein>
<dbReference type="EMBL" id="QGKY02000089">
    <property type="protein sequence ID" value="KAF2611516.1"/>
    <property type="molecule type" value="Genomic_DNA"/>
</dbReference>
<name>A0A8S9M297_BRACR</name>
<accession>A0A8S9M297</accession>
<organism evidence="1">
    <name type="scientific">Brassica cretica</name>
    <name type="common">Mustard</name>
    <dbReference type="NCBI Taxonomy" id="69181"/>
    <lineage>
        <taxon>Eukaryota</taxon>
        <taxon>Viridiplantae</taxon>
        <taxon>Streptophyta</taxon>
        <taxon>Embryophyta</taxon>
        <taxon>Tracheophyta</taxon>
        <taxon>Spermatophyta</taxon>
        <taxon>Magnoliopsida</taxon>
        <taxon>eudicotyledons</taxon>
        <taxon>Gunneridae</taxon>
        <taxon>Pentapetalae</taxon>
        <taxon>rosids</taxon>
        <taxon>malvids</taxon>
        <taxon>Brassicales</taxon>
        <taxon>Brassicaceae</taxon>
        <taxon>Brassiceae</taxon>
        <taxon>Brassica</taxon>
    </lineage>
</organism>
<dbReference type="AlphaFoldDB" id="A0A8S9M297"/>
<sequence>MSTTFSSALTWEALRPSNIKNSGLILSGSKDQVPKYLFTMWVQNVDSIRPECALHLGASKFHPLVASAPPTLRLRTIFCSPVITARKLEHVTLSP</sequence>
<evidence type="ECO:0000313" key="1">
    <source>
        <dbReference type="EMBL" id="KAF2611516.1"/>
    </source>
</evidence>
<gene>
    <name evidence="1" type="ORF">F2Q70_00009845</name>
</gene>